<accession>A0A1Q2SSD4</accession>
<dbReference type="InterPro" id="IPR003959">
    <property type="entry name" value="ATPase_AAA_core"/>
</dbReference>
<dbReference type="SUPFAM" id="SSF52540">
    <property type="entry name" value="P-loop containing nucleoside triphosphate hydrolases"/>
    <property type="match status" value="1"/>
</dbReference>
<dbReference type="GO" id="GO:0000731">
    <property type="term" value="P:DNA synthesis involved in DNA repair"/>
    <property type="evidence" value="ECO:0007669"/>
    <property type="project" value="TreeGrafter"/>
</dbReference>
<dbReference type="PIRSF" id="PIRSF029347">
    <property type="entry name" value="RecF"/>
    <property type="match status" value="1"/>
</dbReference>
<evidence type="ECO:0000313" key="2">
    <source>
        <dbReference type="EMBL" id="BAW82253.1"/>
    </source>
</evidence>
<dbReference type="GO" id="GO:0016887">
    <property type="term" value="F:ATP hydrolysis activity"/>
    <property type="evidence" value="ECO:0007669"/>
    <property type="project" value="InterPro"/>
</dbReference>
<dbReference type="Gene3D" id="3.40.50.300">
    <property type="entry name" value="P-loop containing nucleotide triphosphate hydrolases"/>
    <property type="match status" value="1"/>
</dbReference>
<dbReference type="EMBL" id="AB911411">
    <property type="protein sequence ID" value="BAW82253.1"/>
    <property type="molecule type" value="Genomic_DNA"/>
</dbReference>
<dbReference type="PANTHER" id="PTHR32182">
    <property type="entry name" value="DNA REPLICATION AND REPAIR PROTEIN RECF"/>
    <property type="match status" value="1"/>
</dbReference>
<dbReference type="PANTHER" id="PTHR32182:SF22">
    <property type="entry name" value="ATP-DEPENDENT ENDONUCLEASE, OLD FAMILY-RELATED"/>
    <property type="match status" value="1"/>
</dbReference>
<reference evidence="2" key="1">
    <citation type="journal article" date="2017" name="PLoS ONE">
        <title>Loss of genes related to Nucleotide Excision Repair (NER) and implications for reductive genome evolution in symbionts of deep-sea vesicomyid clams.</title>
        <authorList>
            <person name="Shimamura S."/>
            <person name="Kaneko T."/>
            <person name="Ozawa G."/>
            <person name="Nishino-Matsumoto M."/>
            <person name="Koshiishi T."/>
            <person name="Takaki Y."/>
            <person name="Kato C."/>
            <person name="Takai K."/>
            <person name="Yoshida T."/>
            <person name="Fujikura K."/>
            <person name="Barry J.P."/>
            <person name="Maruyama T."/>
        </authorList>
    </citation>
    <scope>NUCLEOTIDE SEQUENCE</scope>
</reference>
<organism evidence="2">
    <name type="scientific">Calyptogena nautilei symbiont</name>
    <dbReference type="NCBI Taxonomy" id="596093"/>
    <lineage>
        <taxon>Bacteria</taxon>
    </lineage>
</organism>
<name>A0A1Q2SSD4_UNCXX</name>
<dbReference type="GO" id="GO:0006302">
    <property type="term" value="P:double-strand break repair"/>
    <property type="evidence" value="ECO:0007669"/>
    <property type="project" value="TreeGrafter"/>
</dbReference>
<dbReference type="Pfam" id="PF13304">
    <property type="entry name" value="AAA_21"/>
    <property type="match status" value="1"/>
</dbReference>
<evidence type="ECO:0000259" key="1">
    <source>
        <dbReference type="Pfam" id="PF13304"/>
    </source>
</evidence>
<feature type="domain" description="ATPase AAA-type core" evidence="1">
    <location>
        <begin position="25"/>
        <end position="279"/>
    </location>
</feature>
<dbReference type="AlphaFoldDB" id="A0A1Q2SSD4"/>
<proteinExistence type="predicted"/>
<dbReference type="InterPro" id="IPR027417">
    <property type="entry name" value="P-loop_NTPase"/>
</dbReference>
<dbReference type="InterPro" id="IPR014555">
    <property type="entry name" value="RecF-like"/>
</dbReference>
<sequence length="336" mass="38411">MDNLSHIKIKDFKSIKELDLEMKPINVLIGANDSGKNNFISVFRLLDTFYQRKLQIYFTKSGRAKGFLHFGSSTTDEISISLTLKRNKYFVRFIRDNDTLIINSDSAGFYSQISEIDYNPSISYNSFESDTKNSTKPIIVKSRGYLEQCKLYHFYDTSEKAKFKSSQDIDNNDFLWSDAGNLAPFLLRLKKDNKDVLLRWQHKNDLEGAGFSANNLSDGTARFICMVTLFLQPKDMRPKTIVLDEPGIGLHPDALIVLSKTIKAVVNDGSQVIISTQSVMLANCFEPDDFIVVDYENGESKFERFGKDKQEALKEWLENYQMGTTWEENLLGGMPK</sequence>
<dbReference type="GO" id="GO:0005524">
    <property type="term" value="F:ATP binding"/>
    <property type="evidence" value="ECO:0007669"/>
    <property type="project" value="InterPro"/>
</dbReference>
<protein>
    <submittedName>
        <fullName evidence="2">Chromosome segregation protein SMC</fullName>
    </submittedName>
</protein>